<feature type="region of interest" description="Disordered" evidence="7">
    <location>
        <begin position="273"/>
        <end position="409"/>
    </location>
</feature>
<feature type="transmembrane region" description="Helical" evidence="8">
    <location>
        <begin position="552"/>
        <end position="570"/>
    </location>
</feature>
<evidence type="ECO:0000256" key="4">
    <source>
        <dbReference type="ARBA" id="ARBA00022989"/>
    </source>
</evidence>
<reference evidence="10 11" key="3">
    <citation type="journal article" date="2011" name="Nat. Chem. Biol.">
        <title>Reveromycin A biosynthesis uses RevG and RevJ for stereospecific spiroacetal formation.</title>
        <authorList>
            <person name="Takahashi S."/>
            <person name="Toyoda A."/>
            <person name="Sekiyama Y."/>
            <person name="Takagi H."/>
            <person name="Nogawa T."/>
            <person name="Uramoto M."/>
            <person name="Suzuki R."/>
            <person name="Koshino H."/>
            <person name="Kumano T."/>
            <person name="Panthee S."/>
            <person name="Dairi T."/>
            <person name="Ishikawa J."/>
            <person name="Ikeda H."/>
            <person name="Sakaki Y."/>
            <person name="Osada H."/>
        </authorList>
    </citation>
    <scope>NUCLEOTIDE SEQUENCE [LARGE SCALE GENOMIC DNA]</scope>
    <source>
        <strain evidence="10 11">SN-593</strain>
    </source>
</reference>
<keyword evidence="4 8" id="KW-1133">Transmembrane helix</keyword>
<proteinExistence type="inferred from homology"/>
<accession>A0A7U3USD6</accession>
<dbReference type="GO" id="GO:0005886">
    <property type="term" value="C:plasma membrane"/>
    <property type="evidence" value="ECO:0007669"/>
    <property type="project" value="UniProtKB-SubCell"/>
</dbReference>
<evidence type="ECO:0000256" key="2">
    <source>
        <dbReference type="ARBA" id="ARBA00022475"/>
    </source>
</evidence>
<dbReference type="PANTHER" id="PTHR30509">
    <property type="entry name" value="P-HYDROXYBENZOIC ACID EFFLUX PUMP SUBUNIT-RELATED"/>
    <property type="match status" value="1"/>
</dbReference>
<dbReference type="PANTHER" id="PTHR30509:SF9">
    <property type="entry name" value="MULTIDRUG RESISTANCE PROTEIN MDTO"/>
    <property type="match status" value="1"/>
</dbReference>
<feature type="region of interest" description="Disordered" evidence="7">
    <location>
        <begin position="1"/>
        <end position="22"/>
    </location>
</feature>
<keyword evidence="3 8" id="KW-0812">Transmembrane</keyword>
<comment type="similarity">
    <text evidence="6">Belongs to the YccS/YhfK family.</text>
</comment>
<evidence type="ECO:0000256" key="3">
    <source>
        <dbReference type="ARBA" id="ARBA00022692"/>
    </source>
</evidence>
<dbReference type="Pfam" id="PF13515">
    <property type="entry name" value="FUSC_2"/>
    <property type="match status" value="1"/>
</dbReference>
<dbReference type="Proteomes" id="UP000595703">
    <property type="component" value="Chromosome"/>
</dbReference>
<evidence type="ECO:0000313" key="11">
    <source>
        <dbReference type="Proteomes" id="UP000595703"/>
    </source>
</evidence>
<feature type="transmembrane region" description="Helical" evidence="8">
    <location>
        <begin position="582"/>
        <end position="600"/>
    </location>
</feature>
<evidence type="ECO:0000313" key="10">
    <source>
        <dbReference type="EMBL" id="BBA97885.1"/>
    </source>
</evidence>
<evidence type="ECO:0000259" key="9">
    <source>
        <dbReference type="Pfam" id="PF13515"/>
    </source>
</evidence>
<organism evidence="10 11">
    <name type="scientific">Actinacidiphila reveromycinica</name>
    <dbReference type="NCBI Taxonomy" id="659352"/>
    <lineage>
        <taxon>Bacteria</taxon>
        <taxon>Bacillati</taxon>
        <taxon>Actinomycetota</taxon>
        <taxon>Actinomycetes</taxon>
        <taxon>Kitasatosporales</taxon>
        <taxon>Streptomycetaceae</taxon>
        <taxon>Actinacidiphila</taxon>
    </lineage>
</organism>
<feature type="compositionally biased region" description="Low complexity" evidence="7">
    <location>
        <begin position="325"/>
        <end position="404"/>
    </location>
</feature>
<evidence type="ECO:0000256" key="6">
    <source>
        <dbReference type="ARBA" id="ARBA00043993"/>
    </source>
</evidence>
<evidence type="ECO:0000256" key="8">
    <source>
        <dbReference type="SAM" id="Phobius"/>
    </source>
</evidence>
<name>A0A7U3USD6_9ACTN</name>
<gene>
    <name evidence="10" type="ORF">RVR_3846</name>
</gene>
<dbReference type="EMBL" id="AP018365">
    <property type="protein sequence ID" value="BBA97885.1"/>
    <property type="molecule type" value="Genomic_DNA"/>
</dbReference>
<evidence type="ECO:0000256" key="5">
    <source>
        <dbReference type="ARBA" id="ARBA00023136"/>
    </source>
</evidence>
<evidence type="ECO:0000256" key="7">
    <source>
        <dbReference type="SAM" id="MobiDB-lite"/>
    </source>
</evidence>
<feature type="region of interest" description="Disordered" evidence="7">
    <location>
        <begin position="429"/>
        <end position="452"/>
    </location>
</feature>
<protein>
    <recommendedName>
        <fullName evidence="9">Integral membrane bound transporter domain-containing protein</fullName>
    </recommendedName>
</protein>
<feature type="compositionally biased region" description="Low complexity" evidence="7">
    <location>
        <begin position="300"/>
        <end position="315"/>
    </location>
</feature>
<keyword evidence="5 8" id="KW-0472">Membrane</keyword>
<feature type="region of interest" description="Disordered" evidence="7">
    <location>
        <begin position="668"/>
        <end position="688"/>
    </location>
</feature>
<keyword evidence="2" id="KW-1003">Cell membrane</keyword>
<dbReference type="KEGG" id="arev:RVR_3846"/>
<sequence>MLTNRVGVAGRQERPGRRLGRDDGGRRMLIGLRLLDPGRVRLRIAVRTVLAAVAALLVSGAVGRVAGLPGGMVVIATVVAVMVSRTLHATSLPHRLSALVHVPLVGVLAACVGRLMVRDVWFGAAVFVVAVGGSRYVTRFGGRVRWFGRLALTPLIAVLVAPVPPSAARATGPLWGAVCGGIGVACVLGSQVLLPSRPTREAAAAAGDFAAAAARLRTLAPGGARRAKAAQALHRTALAVEDRLDAARLPEGADRAPLDRLAAAVLAAEVAAQRPSARMSPEGPREPPLPGQQAGGPYAGNGKYAAAGAARAGGAAEDRPRPGWSAPSPALPEAAATGLPSPTARPAAPEGAAPLGPGDGGAAPQDGPPHAASPRAVPARAARAPGVRSPVGGPASARGAAAGSAREDDEEMAAALDAVRAAATDVRGVAAGQAVAPEARTPPRRPGGWRNPQPSVRLSAQLTAAMAASFAAGHLLFPGHWTWSVITAFVVCSAARGRGDVVHRSGLRVAGAFAGAVTGTLVAHLVVGDHAVAITLIFCYLLVGLWLRESTYAAWAFCVTSLLAVLYDLGGEQGSAMLLERPAGILLGSACGIAAAYFVLPLPTATVMRVRAGAALRALDDLLSAAREEEPRPARVRELARRFDRANRELMVAAAPARAHRALLRRTARDSAPNPPGAAASPAAPPHAADWADAVTGCAHAARALALGDAAELAAARPHLGLTARNLGQVRRRLGNRPDAAPPRPLRGGPPAVLRLDAALAELYDRLPAPVAPAQPAAVRS</sequence>
<reference evidence="10 11" key="2">
    <citation type="journal article" date="2011" name="J. Antibiot.">
        <title>Furaquinocins I and J: novel polyketide isoprenoid hybrid compounds from Streptomyces reveromyceticus SN-593.</title>
        <authorList>
            <person name="Panthee S."/>
            <person name="Takahashi S."/>
            <person name="Takagi H."/>
            <person name="Nogawa T."/>
            <person name="Oowada E."/>
            <person name="Uramoto M."/>
            <person name="Osada H."/>
        </authorList>
    </citation>
    <scope>NUCLEOTIDE SEQUENCE [LARGE SCALE GENOMIC DNA]</scope>
    <source>
        <strain evidence="10 11">SN-593</strain>
    </source>
</reference>
<feature type="transmembrane region" description="Helical" evidence="8">
    <location>
        <begin position="96"/>
        <end position="115"/>
    </location>
</feature>
<dbReference type="InterPro" id="IPR049453">
    <property type="entry name" value="Memb_transporter_dom"/>
</dbReference>
<feature type="domain" description="Integral membrane bound transporter" evidence="9">
    <location>
        <begin position="468"/>
        <end position="594"/>
    </location>
</feature>
<feature type="transmembrane region" description="Helical" evidence="8">
    <location>
        <begin position="174"/>
        <end position="194"/>
    </location>
</feature>
<feature type="transmembrane region" description="Helical" evidence="8">
    <location>
        <begin position="150"/>
        <end position="168"/>
    </location>
</feature>
<comment type="subcellular location">
    <subcellularLocation>
        <location evidence="1">Cell membrane</location>
        <topology evidence="1">Multi-pass membrane protein</topology>
    </subcellularLocation>
</comment>
<feature type="transmembrane region" description="Helical" evidence="8">
    <location>
        <begin position="506"/>
        <end position="525"/>
    </location>
</feature>
<feature type="transmembrane region" description="Helical" evidence="8">
    <location>
        <begin position="531"/>
        <end position="547"/>
    </location>
</feature>
<reference evidence="10 11" key="4">
    <citation type="journal article" date="2020" name="Sci. Rep.">
        <title>beta-carboline chemical signals induce reveromycin production through a LuxR family regulator in Streptomyces sp. SN-593.</title>
        <authorList>
            <person name="Panthee S."/>
            <person name="Kito N."/>
            <person name="Hayashi T."/>
            <person name="Shimizu T."/>
            <person name="Ishikawa J."/>
            <person name="Hamamoto H."/>
            <person name="Osada H."/>
            <person name="Takahashi S."/>
        </authorList>
    </citation>
    <scope>NUCLEOTIDE SEQUENCE [LARGE SCALE GENOMIC DNA]</scope>
    <source>
        <strain evidence="10 11">SN-593</strain>
    </source>
</reference>
<dbReference type="AlphaFoldDB" id="A0A7U3USD6"/>
<evidence type="ECO:0000256" key="1">
    <source>
        <dbReference type="ARBA" id="ARBA00004651"/>
    </source>
</evidence>
<keyword evidence="11" id="KW-1185">Reference proteome</keyword>
<feature type="compositionally biased region" description="Low complexity" evidence="7">
    <location>
        <begin position="677"/>
        <end position="688"/>
    </location>
</feature>
<reference evidence="10 11" key="1">
    <citation type="journal article" date="2010" name="J. Bacteriol.">
        <title>Biochemical characterization of a novel indole prenyltransferase from Streptomyces sp. SN-593.</title>
        <authorList>
            <person name="Takahashi S."/>
            <person name="Takagi H."/>
            <person name="Toyoda A."/>
            <person name="Uramoto M."/>
            <person name="Nogawa T."/>
            <person name="Ueki M."/>
            <person name="Sakaki Y."/>
            <person name="Osada H."/>
        </authorList>
    </citation>
    <scope>NUCLEOTIDE SEQUENCE [LARGE SCALE GENOMIC DNA]</scope>
    <source>
        <strain evidence="10 11">SN-593</strain>
    </source>
</reference>
<feature type="transmembrane region" description="Helical" evidence="8">
    <location>
        <begin position="68"/>
        <end position="84"/>
    </location>
</feature>
<feature type="compositionally biased region" description="Basic and acidic residues" evidence="7">
    <location>
        <begin position="11"/>
        <end position="22"/>
    </location>
</feature>